<keyword evidence="3" id="KW-1185">Reference proteome</keyword>
<accession>A0ABN9XTS6</accession>
<evidence type="ECO:0000256" key="1">
    <source>
        <dbReference type="SAM" id="MobiDB-lite"/>
    </source>
</evidence>
<feature type="non-terminal residue" evidence="2">
    <location>
        <position position="405"/>
    </location>
</feature>
<protein>
    <submittedName>
        <fullName evidence="2">Uncharacterized protein</fullName>
    </submittedName>
</protein>
<dbReference type="EMBL" id="CAUYUJ010021226">
    <property type="protein sequence ID" value="CAK0903415.1"/>
    <property type="molecule type" value="Genomic_DNA"/>
</dbReference>
<name>A0ABN9XTS6_9DINO</name>
<reference evidence="2" key="1">
    <citation type="submission" date="2023-10" db="EMBL/GenBank/DDBJ databases">
        <authorList>
            <person name="Chen Y."/>
            <person name="Shah S."/>
            <person name="Dougan E. K."/>
            <person name="Thang M."/>
            <person name="Chan C."/>
        </authorList>
    </citation>
    <scope>NUCLEOTIDE SEQUENCE [LARGE SCALE GENOMIC DNA]</scope>
</reference>
<feature type="compositionally biased region" description="Basic and acidic residues" evidence="1">
    <location>
        <begin position="383"/>
        <end position="392"/>
    </location>
</feature>
<comment type="caution">
    <text evidence="2">The sequence shown here is derived from an EMBL/GenBank/DDBJ whole genome shotgun (WGS) entry which is preliminary data.</text>
</comment>
<evidence type="ECO:0000313" key="2">
    <source>
        <dbReference type="EMBL" id="CAK0903415.1"/>
    </source>
</evidence>
<dbReference type="Proteomes" id="UP001189429">
    <property type="component" value="Unassembled WGS sequence"/>
</dbReference>
<feature type="region of interest" description="Disordered" evidence="1">
    <location>
        <begin position="364"/>
        <end position="405"/>
    </location>
</feature>
<proteinExistence type="predicted"/>
<sequence>MPELRRCGWSLAQLGSNGAPVRTAFGTLPDRLQSVGRAERHALLQVTKLLGQQARFVATDLLALAQEASSWGPELERARSVHATVWEHLRQQPCRPEVFWVPAREGVDGYLAAGLRPVLCAGNLWAGWFAKQGALQRTVSEVYPDFYAIEVQYFKQVAFYIGWAMQRCLAIKDWAPEARDVPAAPPPPAPKLTVVEHSLARVQGKRGVMCTGCGRRSRAEAGAAARQFVGSSCLPTPLARLKTAAEVAQFGAGPYWMGDAEGLGAEARFAKGTAVARRCTSGIGCGARGVPRAGPPTDKGRHQRTYVSDLAARRDRHLHGLDPKTGRSWATGTLVHDESSSVGDSSDEGTDEAVVAHGYVEAPLADAQGTAARGSPAAPCGGRAEEALKEGAQETATRGAPAELR</sequence>
<gene>
    <name evidence="2" type="ORF">PCOR1329_LOCUS79745</name>
</gene>
<evidence type="ECO:0000313" key="3">
    <source>
        <dbReference type="Proteomes" id="UP001189429"/>
    </source>
</evidence>
<organism evidence="2 3">
    <name type="scientific">Prorocentrum cordatum</name>
    <dbReference type="NCBI Taxonomy" id="2364126"/>
    <lineage>
        <taxon>Eukaryota</taxon>
        <taxon>Sar</taxon>
        <taxon>Alveolata</taxon>
        <taxon>Dinophyceae</taxon>
        <taxon>Prorocentrales</taxon>
        <taxon>Prorocentraceae</taxon>
        <taxon>Prorocentrum</taxon>
    </lineage>
</organism>